<proteinExistence type="predicted"/>
<feature type="compositionally biased region" description="Polar residues" evidence="1">
    <location>
        <begin position="1581"/>
        <end position="1595"/>
    </location>
</feature>
<feature type="compositionally biased region" description="Polar residues" evidence="1">
    <location>
        <begin position="1493"/>
        <end position="1517"/>
    </location>
</feature>
<keyword evidence="3" id="KW-1185">Reference proteome</keyword>
<feature type="region of interest" description="Disordered" evidence="1">
    <location>
        <begin position="1358"/>
        <end position="1558"/>
    </location>
</feature>
<feature type="compositionally biased region" description="Polar residues" evidence="1">
    <location>
        <begin position="951"/>
        <end position="963"/>
    </location>
</feature>
<feature type="compositionally biased region" description="Acidic residues" evidence="1">
    <location>
        <begin position="254"/>
        <end position="292"/>
    </location>
</feature>
<feature type="region of interest" description="Disordered" evidence="1">
    <location>
        <begin position="1116"/>
        <end position="1208"/>
    </location>
</feature>
<feature type="compositionally biased region" description="Acidic residues" evidence="1">
    <location>
        <begin position="209"/>
        <end position="218"/>
    </location>
</feature>
<feature type="compositionally biased region" description="Acidic residues" evidence="1">
    <location>
        <begin position="319"/>
        <end position="329"/>
    </location>
</feature>
<feature type="compositionally biased region" description="Low complexity" evidence="1">
    <location>
        <begin position="1146"/>
        <end position="1158"/>
    </location>
</feature>
<feature type="region of interest" description="Disordered" evidence="1">
    <location>
        <begin position="939"/>
        <end position="1011"/>
    </location>
</feature>
<evidence type="ECO:0000256" key="1">
    <source>
        <dbReference type="SAM" id="MobiDB-lite"/>
    </source>
</evidence>
<feature type="compositionally biased region" description="Low complexity" evidence="1">
    <location>
        <begin position="997"/>
        <end position="1009"/>
    </location>
</feature>
<feature type="compositionally biased region" description="Polar residues" evidence="1">
    <location>
        <begin position="1165"/>
        <end position="1177"/>
    </location>
</feature>
<feature type="compositionally biased region" description="Low complexity" evidence="1">
    <location>
        <begin position="1762"/>
        <end position="1781"/>
    </location>
</feature>
<dbReference type="GO" id="GO:0016787">
    <property type="term" value="F:hydrolase activity"/>
    <property type="evidence" value="ECO:0007669"/>
    <property type="project" value="UniProtKB-KW"/>
</dbReference>
<feature type="compositionally biased region" description="Basic and acidic residues" evidence="1">
    <location>
        <begin position="527"/>
        <end position="537"/>
    </location>
</feature>
<feature type="compositionally biased region" description="Acidic residues" evidence="1">
    <location>
        <begin position="1178"/>
        <end position="1189"/>
    </location>
</feature>
<feature type="compositionally biased region" description="Pro residues" evidence="1">
    <location>
        <begin position="1537"/>
        <end position="1547"/>
    </location>
</feature>
<dbReference type="Gene3D" id="3.40.50.300">
    <property type="entry name" value="P-loop containing nucleotide triphosphate hydrolases"/>
    <property type="match status" value="1"/>
</dbReference>
<gene>
    <name evidence="2" type="ORF">LENED_002073</name>
</gene>
<feature type="compositionally biased region" description="Polar residues" evidence="1">
    <location>
        <begin position="1603"/>
        <end position="1615"/>
    </location>
</feature>
<sequence length="1831" mass="199280">MEIWEFFDTIVKIEAASSPSSVSSLSMIYKWRLEQEHNMKARNGGKGMTDVAVKLFVDRYIPGYVFFGDGIFRGYVGCSEAENKDMTRIAATPRWLGRSLRIGINEKREVVARRDYFAHSSSFPSHRNPFSHMQSARSHIPKAPVYNPYDKFPQTDFDAWIGGITGTLRKVLRHEEEPEPQPQEEKWYYRIGDEEGPQINGYGGKETDGESSGEEQLDDSFAAMRARRVKGKARDPREGPGLAAGTINEPIELGSEDEGSDEGVELDVGSDDEELDEEEKYYDSEGEDDPEYERDSARASHRSTRSPTPSRRRRTVVEDPAEEEEDKDEEGQRSSQGGPEEIEDEQEEEEVSGEISTEDSVNTHARPYDLEDEDGDCFGSPLRPLTFENEHAHRRNSPEDDRQEIHDVDEEEQPVSENTAFPLDAEQDELYSSQPLSLPDIWEGPQTYAEDYYSGGDVMHDSVFPLSADALNEHDVNEKASDSGFFLTPGLLTPNGFNVSSPAASDEEQVAVPSSKEKTKSPQLLQDIHDENGKAYNERSNSPLPGSSPLPMSPEFDPEDQYVNNQPSPVYILSDEEEQEQNQFDMREERSSPPPEYEIDDEVDATPDNDYQDVFADTDADVLAADTVIPLGTSDLDIIDEVDVEAENATIYENELSIEEDKLPALEDPVASLQEDGQDNACLKEDAQQNSFALKEPLDDVTNPLEMEAGEALVGLQKTISPLPKPISIPSIETTSRPDLETDSQNINEADVEMVSQYVEIEADVSHSSPLLIGTDVGIAVTVQDIESEETPELMYPEDGDVYSVVSVISEEQDELDEDGEYDLDVESIPGTDVVINLYEVEEILTEGRLTIEPEINDSDEGDGFLNVQNVSEHFVTEEFTQDSNDAGPSSEDAPEAPDASVESKLSTDVLTGPEGLSQIGSPSATEVIASTTDNEIRAAPVSADDLPQILSPSDRSSASQTAHDAEIASVPVNEPLPVSEMLDVSASGPGTPQPSLPLLSPAESSHALGDNTSVNDIIDARKHDLGVSTTPDIVQVLDHEKSSVQSIAATISETPALGSQTELSTISSDADDISTTHALAPGTIEEKSFGPPVQLPDTFIAELLTRKGIPVLHADPYPASLSTPTDEAEDGSVTDDEVDEIDQDSIISTEVSSSNSSLEEDKSLTISSELPVQTANEELDETGEDMDMDLQYPPSDEEKTAPASSSGIAHTVADELDFDAEGDIDPDFVESHDVATSGMHIQDDSQVTTEQILAEHTAEPFISSSIPTASQVADIDSHHGIPIYPSVELEENQSEDLPPEIRADIDDAAARISEPVELVTADINDEVVRSDVVESQSELPSAAAPVLTDSTEFASAHVFSSEKPKEKMEEEAIIAQAVNDGSKESMVSAAEEPIGKSESSPPTQDLPSIPPVTDDVDPNRSLSHDTKSPDTGTTRRTKRKRKTPITLRNGSSAALAKDNNIPIISKGKGKKTVVPQDISDTTSTSGASTAAQFLTGSRASSIVSTSTGDGSGQHNPSPTPHRVKDSSPSSTRFAAPPLPPPPPPLPQLMFHNHSKNKAAPIRRPALSVQTELPRAVSRAPSLSQPLAVSSSQAHSPDVGTPDSRSVTPAPSQSPHILRREPSSNSPVTRSHCRYHKISLPEEEDGGTHIFFLVPGCSLVDRKLIKEEEIVDHGDATYDDSIRKVADIETLGINEYVIGVIRMLVGPDKEHEVYFMPKPGEERARKVIHRKSRLRSSISSSASLHSPRTSISNINGNLLSPSSSSVAPVSAAGSSSTNRSSKQWRRQHDREKEADSSLWSEAYSTETDGEESDGEYKELAQKFESGFNTAP</sequence>
<feature type="region of interest" description="Disordered" evidence="1">
    <location>
        <begin position="194"/>
        <end position="442"/>
    </location>
</feature>
<feature type="region of interest" description="Disordered" evidence="1">
    <location>
        <begin position="881"/>
        <end position="927"/>
    </location>
</feature>
<protein>
    <submittedName>
        <fullName evidence="2">p-loop containing nucleoside triphosphate hydrolase protein</fullName>
    </submittedName>
</protein>
<accession>A0A1Q3E055</accession>
<evidence type="ECO:0000313" key="3">
    <source>
        <dbReference type="Proteomes" id="UP000188533"/>
    </source>
</evidence>
<reference evidence="2 3" key="2">
    <citation type="submission" date="2017-02" db="EMBL/GenBank/DDBJ databases">
        <title>A genome survey and senescence transcriptome analysis in Lentinula edodes.</title>
        <authorList>
            <person name="Sakamoto Y."/>
            <person name="Nakade K."/>
            <person name="Sato S."/>
            <person name="Yoshida Y."/>
            <person name="Miyazaki K."/>
            <person name="Natsume S."/>
            <person name="Konno N."/>
        </authorList>
    </citation>
    <scope>NUCLEOTIDE SEQUENCE [LARGE SCALE GENOMIC DNA]</scope>
    <source>
        <strain evidence="2 3">NBRC 111202</strain>
    </source>
</reference>
<feature type="compositionally biased region" description="Acidic residues" evidence="1">
    <location>
        <begin position="1127"/>
        <end position="1144"/>
    </location>
</feature>
<feature type="region of interest" description="Disordered" evidence="1">
    <location>
        <begin position="1762"/>
        <end position="1831"/>
    </location>
</feature>
<feature type="compositionally biased region" description="Basic residues" evidence="1">
    <location>
        <begin position="299"/>
        <end position="314"/>
    </location>
</feature>
<feature type="compositionally biased region" description="Basic and acidic residues" evidence="1">
    <location>
        <begin position="1786"/>
        <end position="1795"/>
    </location>
</feature>
<name>A0A1Q3E055_LENED</name>
<feature type="compositionally biased region" description="Basic and acidic residues" evidence="1">
    <location>
        <begin position="388"/>
        <end position="406"/>
    </location>
</feature>
<feature type="compositionally biased region" description="Low complexity" evidence="1">
    <location>
        <begin position="1480"/>
        <end position="1492"/>
    </location>
</feature>
<dbReference type="EMBL" id="BDGU01000032">
    <property type="protein sequence ID" value="GAW00546.1"/>
    <property type="molecule type" value="Genomic_DNA"/>
</dbReference>
<comment type="caution">
    <text evidence="2">The sequence shown here is derived from an EMBL/GenBank/DDBJ whole genome shotgun (WGS) entry which is preliminary data.</text>
</comment>
<feature type="region of interest" description="Disordered" evidence="1">
    <location>
        <begin position="1570"/>
        <end position="1630"/>
    </location>
</feature>
<keyword evidence="2" id="KW-0378">Hydrolase</keyword>
<dbReference type="Proteomes" id="UP000188533">
    <property type="component" value="Unassembled WGS sequence"/>
</dbReference>
<feature type="compositionally biased region" description="Acidic residues" evidence="1">
    <location>
        <begin position="340"/>
        <end position="352"/>
    </location>
</feature>
<feature type="compositionally biased region" description="Acidic residues" evidence="1">
    <location>
        <begin position="597"/>
        <end position="610"/>
    </location>
</feature>
<feature type="compositionally biased region" description="Basic and acidic residues" evidence="1">
    <location>
        <begin position="1361"/>
        <end position="1371"/>
    </location>
</feature>
<feature type="region of interest" description="Disordered" evidence="1">
    <location>
        <begin position="480"/>
        <end position="610"/>
    </location>
</feature>
<dbReference type="InterPro" id="IPR027417">
    <property type="entry name" value="P-loop_NTPase"/>
</dbReference>
<organism evidence="2 3">
    <name type="scientific">Lentinula edodes</name>
    <name type="common">Shiitake mushroom</name>
    <name type="synonym">Lentinus edodes</name>
    <dbReference type="NCBI Taxonomy" id="5353"/>
    <lineage>
        <taxon>Eukaryota</taxon>
        <taxon>Fungi</taxon>
        <taxon>Dikarya</taxon>
        <taxon>Basidiomycota</taxon>
        <taxon>Agaricomycotina</taxon>
        <taxon>Agaricomycetes</taxon>
        <taxon>Agaricomycetidae</taxon>
        <taxon>Agaricales</taxon>
        <taxon>Marasmiineae</taxon>
        <taxon>Omphalotaceae</taxon>
        <taxon>Lentinula</taxon>
    </lineage>
</organism>
<reference evidence="2 3" key="1">
    <citation type="submission" date="2016-08" db="EMBL/GenBank/DDBJ databases">
        <authorList>
            <consortium name="Lentinula edodes genome sequencing consortium"/>
            <person name="Sakamoto Y."/>
            <person name="Nakade K."/>
            <person name="Sato S."/>
            <person name="Yoshida Y."/>
            <person name="Miyazaki K."/>
            <person name="Natsume S."/>
            <person name="Konno N."/>
        </authorList>
    </citation>
    <scope>NUCLEOTIDE SEQUENCE [LARGE SCALE GENOMIC DNA]</scope>
    <source>
        <strain evidence="2 3">NBRC 111202</strain>
    </source>
</reference>
<dbReference type="STRING" id="5353.A0A1Q3E055"/>
<evidence type="ECO:0000313" key="2">
    <source>
        <dbReference type="EMBL" id="GAW00546.1"/>
    </source>
</evidence>
<feature type="compositionally biased region" description="Polar residues" evidence="1">
    <location>
        <begin position="1797"/>
        <end position="1806"/>
    </location>
</feature>
<feature type="compositionally biased region" description="Polar residues" evidence="1">
    <location>
        <begin position="1398"/>
        <end position="1407"/>
    </location>
</feature>